<dbReference type="RefSeq" id="WP_110030623.1">
    <property type="nucleotide sequence ID" value="NZ_QGTR01000001.1"/>
</dbReference>
<dbReference type="PRINTS" id="PR00035">
    <property type="entry name" value="HTHGNTR"/>
</dbReference>
<evidence type="ECO:0000313" key="6">
    <source>
        <dbReference type="Proteomes" id="UP000246352"/>
    </source>
</evidence>
<dbReference type="SMART" id="SM00345">
    <property type="entry name" value="HTH_GNTR"/>
    <property type="match status" value="1"/>
</dbReference>
<dbReference type="Gene3D" id="1.20.120.530">
    <property type="entry name" value="GntR ligand-binding domain-like"/>
    <property type="match status" value="1"/>
</dbReference>
<protein>
    <submittedName>
        <fullName evidence="5">GntR family transcriptional regulator</fullName>
    </submittedName>
</protein>
<name>A0A317PRR1_9HYPH</name>
<dbReference type="EMBL" id="QGTR01000001">
    <property type="protein sequence ID" value="PWW04161.1"/>
    <property type="molecule type" value="Genomic_DNA"/>
</dbReference>
<dbReference type="SMART" id="SM00895">
    <property type="entry name" value="FCD"/>
    <property type="match status" value="1"/>
</dbReference>
<dbReference type="CDD" id="cd07377">
    <property type="entry name" value="WHTH_GntR"/>
    <property type="match status" value="1"/>
</dbReference>
<dbReference type="SUPFAM" id="SSF48008">
    <property type="entry name" value="GntR ligand-binding domain-like"/>
    <property type="match status" value="1"/>
</dbReference>
<dbReference type="PROSITE" id="PS50949">
    <property type="entry name" value="HTH_GNTR"/>
    <property type="match status" value="1"/>
</dbReference>
<dbReference type="Pfam" id="PF07729">
    <property type="entry name" value="FCD"/>
    <property type="match status" value="1"/>
</dbReference>
<dbReference type="InterPro" id="IPR036388">
    <property type="entry name" value="WH-like_DNA-bd_sf"/>
</dbReference>
<evidence type="ECO:0000256" key="2">
    <source>
        <dbReference type="ARBA" id="ARBA00023125"/>
    </source>
</evidence>
<feature type="domain" description="HTH gntR-type" evidence="4">
    <location>
        <begin position="18"/>
        <end position="86"/>
    </location>
</feature>
<dbReference type="InterPro" id="IPR000524">
    <property type="entry name" value="Tscrpt_reg_HTH_GntR"/>
</dbReference>
<dbReference type="InterPro" id="IPR008920">
    <property type="entry name" value="TF_FadR/GntR_C"/>
</dbReference>
<evidence type="ECO:0000256" key="3">
    <source>
        <dbReference type="ARBA" id="ARBA00023163"/>
    </source>
</evidence>
<dbReference type="GO" id="GO:0003677">
    <property type="term" value="F:DNA binding"/>
    <property type="evidence" value="ECO:0007669"/>
    <property type="project" value="UniProtKB-KW"/>
</dbReference>
<dbReference type="Gene3D" id="1.10.10.10">
    <property type="entry name" value="Winged helix-like DNA-binding domain superfamily/Winged helix DNA-binding domain"/>
    <property type="match status" value="1"/>
</dbReference>
<accession>A0A317PRR1</accession>
<keyword evidence="2" id="KW-0238">DNA-binding</keyword>
<keyword evidence="3" id="KW-0804">Transcription</keyword>
<dbReference type="PANTHER" id="PTHR43537">
    <property type="entry name" value="TRANSCRIPTIONAL REGULATOR, GNTR FAMILY"/>
    <property type="match status" value="1"/>
</dbReference>
<dbReference type="InterPro" id="IPR036390">
    <property type="entry name" value="WH_DNA-bd_sf"/>
</dbReference>
<sequence length="249" mass="27126">MSEAGSLIRSLSGRLAARNFHSYVINDIGVGIVSGRFPIGSILPNDAAMMSEYGVSRTVLREALKTLEAKGLVEARPKVGTRVLPRNRWNLFDAQVLSWHFEAEPDRHFIASLFDTRLALELRAADLAARHRNSDHIRLLKYWAHQMEMSFDAVEPFALAELEFHRTIAEASANPFLRSIGGMVELAVTLTIAADAGADHGRSRRVAAYEAHHRLALAIEASDPDAACNEISGIIRSALAAALPGPPAA</sequence>
<keyword evidence="1" id="KW-0805">Transcription regulation</keyword>
<comment type="caution">
    <text evidence="5">The sequence shown here is derived from an EMBL/GenBank/DDBJ whole genome shotgun (WGS) entry which is preliminary data.</text>
</comment>
<evidence type="ECO:0000313" key="5">
    <source>
        <dbReference type="EMBL" id="PWW04161.1"/>
    </source>
</evidence>
<evidence type="ECO:0000259" key="4">
    <source>
        <dbReference type="PROSITE" id="PS50949"/>
    </source>
</evidence>
<keyword evidence="6" id="KW-1185">Reference proteome</keyword>
<dbReference type="Pfam" id="PF00392">
    <property type="entry name" value="GntR"/>
    <property type="match status" value="1"/>
</dbReference>
<proteinExistence type="predicted"/>
<dbReference type="SUPFAM" id="SSF46785">
    <property type="entry name" value="Winged helix' DNA-binding domain"/>
    <property type="match status" value="1"/>
</dbReference>
<dbReference type="InterPro" id="IPR011711">
    <property type="entry name" value="GntR_C"/>
</dbReference>
<dbReference type="GO" id="GO:0003700">
    <property type="term" value="F:DNA-binding transcription factor activity"/>
    <property type="evidence" value="ECO:0007669"/>
    <property type="project" value="InterPro"/>
</dbReference>
<dbReference type="OrthoDB" id="9028214at2"/>
<reference evidence="5 6" key="1">
    <citation type="submission" date="2018-05" db="EMBL/GenBank/DDBJ databases">
        <title>Genomic Encyclopedia of Type Strains, Phase IV (KMG-IV): sequencing the most valuable type-strain genomes for metagenomic binning, comparative biology and taxonomic classification.</title>
        <authorList>
            <person name="Goeker M."/>
        </authorList>
    </citation>
    <scope>NUCLEOTIDE SEQUENCE [LARGE SCALE GENOMIC DNA]</scope>
    <source>
        <strain evidence="5 6">DSM 16791</strain>
    </source>
</reference>
<organism evidence="5 6">
    <name type="scientific">Hoeflea marina</name>
    <dbReference type="NCBI Taxonomy" id="274592"/>
    <lineage>
        <taxon>Bacteria</taxon>
        <taxon>Pseudomonadati</taxon>
        <taxon>Pseudomonadota</taxon>
        <taxon>Alphaproteobacteria</taxon>
        <taxon>Hyphomicrobiales</taxon>
        <taxon>Rhizobiaceae</taxon>
        <taxon>Hoeflea</taxon>
    </lineage>
</organism>
<dbReference type="AlphaFoldDB" id="A0A317PRR1"/>
<dbReference type="PANTHER" id="PTHR43537:SF44">
    <property type="entry name" value="GNTR FAMILY REGULATORY PROTEIN"/>
    <property type="match status" value="1"/>
</dbReference>
<gene>
    <name evidence="5" type="ORF">DFR52_101852</name>
</gene>
<dbReference type="Proteomes" id="UP000246352">
    <property type="component" value="Unassembled WGS sequence"/>
</dbReference>
<evidence type="ECO:0000256" key="1">
    <source>
        <dbReference type="ARBA" id="ARBA00023015"/>
    </source>
</evidence>